<organism evidence="1 2">
    <name type="scientific">Paramuricea clavata</name>
    <name type="common">Red gorgonian</name>
    <name type="synonym">Violescent sea-whip</name>
    <dbReference type="NCBI Taxonomy" id="317549"/>
    <lineage>
        <taxon>Eukaryota</taxon>
        <taxon>Metazoa</taxon>
        <taxon>Cnidaria</taxon>
        <taxon>Anthozoa</taxon>
        <taxon>Octocorallia</taxon>
        <taxon>Malacalcyonacea</taxon>
        <taxon>Plexauridae</taxon>
        <taxon>Paramuricea</taxon>
    </lineage>
</organism>
<accession>A0A6S7I0D7</accession>
<protein>
    <submittedName>
        <fullName evidence="1">Uncharacterized protein</fullName>
    </submittedName>
</protein>
<dbReference type="EMBL" id="CACRXK020006793">
    <property type="protein sequence ID" value="CAB4010467.1"/>
    <property type="molecule type" value="Genomic_DNA"/>
</dbReference>
<dbReference type="Proteomes" id="UP001152795">
    <property type="component" value="Unassembled WGS sequence"/>
</dbReference>
<keyword evidence="2" id="KW-1185">Reference proteome</keyword>
<proteinExistence type="predicted"/>
<dbReference type="OrthoDB" id="8121249at2759"/>
<reference evidence="1" key="1">
    <citation type="submission" date="2020-04" db="EMBL/GenBank/DDBJ databases">
        <authorList>
            <person name="Alioto T."/>
            <person name="Alioto T."/>
            <person name="Gomez Garrido J."/>
        </authorList>
    </citation>
    <scope>NUCLEOTIDE SEQUENCE</scope>
    <source>
        <strain evidence="1">A484AB</strain>
    </source>
</reference>
<evidence type="ECO:0000313" key="1">
    <source>
        <dbReference type="EMBL" id="CAB4010467.1"/>
    </source>
</evidence>
<gene>
    <name evidence="1" type="ORF">PACLA_8A079753</name>
</gene>
<name>A0A6S7I0D7_PARCT</name>
<dbReference type="AlphaFoldDB" id="A0A6S7I0D7"/>
<comment type="caution">
    <text evidence="1">The sequence shown here is derived from an EMBL/GenBank/DDBJ whole genome shotgun (WGS) entry which is preliminary data.</text>
</comment>
<evidence type="ECO:0000313" key="2">
    <source>
        <dbReference type="Proteomes" id="UP001152795"/>
    </source>
</evidence>
<dbReference type="Gene3D" id="3.30.70.1820">
    <property type="entry name" value="L1 transposable element, RRM domain"/>
    <property type="match status" value="1"/>
</dbReference>
<sequence length="261" mass="29217">MSAKQSKKDGDIKKQISELILGDGNILKCIAEAVSSAIIDTMCVNESFIAKIADKISQNEKHTTKIKQELYESLSFDNTDLRAKITDLENNCAQLKKSYDNLQMAHDDLEQYGKRNCLIFHGVPEPPKDVTENTDAEIIKIVNDKLGMKIQVSDLDRSHRLRRKSPQIANSKPKPIIVKFSRHNTKSEVFSRKRNLKASGIGITESLTKKRLELYTTVSNHPGVKAAWTADGKVIALLSGSQTKVFLENHKDLTKLSSLIN</sequence>